<keyword evidence="9" id="KW-0804">Transcription</keyword>
<dbReference type="GO" id="GO:0007399">
    <property type="term" value="P:nervous system development"/>
    <property type="evidence" value="ECO:0007669"/>
    <property type="project" value="UniProtKB-ARBA"/>
</dbReference>
<evidence type="ECO:0000313" key="16">
    <source>
        <dbReference type="EMBL" id="TRY59341.1"/>
    </source>
</evidence>
<dbReference type="InterPro" id="IPR050357">
    <property type="entry name" value="Arrestin_domain-protein"/>
</dbReference>
<evidence type="ECO:0000256" key="4">
    <source>
        <dbReference type="ARBA" id="ARBA00022499"/>
    </source>
</evidence>
<dbReference type="Gene3D" id="2.60.40.640">
    <property type="match status" value="2"/>
</dbReference>
<dbReference type="GO" id="GO:0031625">
    <property type="term" value="F:ubiquitin protein ligase binding"/>
    <property type="evidence" value="ECO:0007669"/>
    <property type="project" value="TreeGrafter"/>
</dbReference>
<evidence type="ECO:0000256" key="1">
    <source>
        <dbReference type="ARBA" id="ARBA00004496"/>
    </source>
</evidence>
<dbReference type="InterPro" id="IPR014756">
    <property type="entry name" value="Ig_E-set"/>
</dbReference>
<comment type="subunit">
    <text evidence="13">Homodimer; disulfide-linked. Interacts with TXN/thioredoxin through its redox-active site. Interacts with transcriptional repressors ZBTB16, ZBTB32 and HDAC1. Interacts with DDIT4.</text>
</comment>
<dbReference type="InterPro" id="IPR011022">
    <property type="entry name" value="Arrestin_C-like"/>
</dbReference>
<dbReference type="EMBL" id="SRMA01027131">
    <property type="protein sequence ID" value="TRY59341.1"/>
    <property type="molecule type" value="Genomic_DNA"/>
</dbReference>
<keyword evidence="8" id="KW-1015">Disulfide bond</keyword>
<comment type="function">
    <text evidence="12">May act as an oxidative stress mediator by inhibiting thioredoxin activity or by limiting its bioavailability. Interacts with COPS5 and restores COPS5-induced suppression of CDKN1B stability, blocking the COPS5-mediated translocation of CDKN1B from the nucleus to the cytoplasm. Functions as a transcriptional repressor, possibly by acting as a bridge molecule between transcription factors and corepressor complexes, and over-expression will induce G0/G1 cell cycle arrest. Required for the maturation of natural killer cells. Acts as a suppressor of tumor cell growth. Inhibits the proteasomal degradation of DDIT4, and thereby contributes to the inhibition of the mammalian target of rapamycin complex 1 (mTORC1).</text>
</comment>
<accession>A0A553N1N8</accession>
<feature type="domain" description="Arrestin C-terminal-like" evidence="15">
    <location>
        <begin position="177"/>
        <end position="304"/>
    </location>
</feature>
<dbReference type="EMBL" id="SRMA01027131">
    <property type="protein sequence ID" value="TRY59340.1"/>
    <property type="molecule type" value="Genomic_DNA"/>
</dbReference>
<keyword evidence="3" id="KW-0963">Cytoplasm</keyword>
<evidence type="ECO:0000256" key="8">
    <source>
        <dbReference type="ARBA" id="ARBA00023157"/>
    </source>
</evidence>
<evidence type="ECO:0000256" key="11">
    <source>
        <dbReference type="ARBA" id="ARBA00039479"/>
    </source>
</evidence>
<evidence type="ECO:0000256" key="14">
    <source>
        <dbReference type="SAM" id="MobiDB-lite"/>
    </source>
</evidence>
<dbReference type="Proteomes" id="UP000316079">
    <property type="component" value="Unassembled WGS sequence"/>
</dbReference>
<evidence type="ECO:0000256" key="3">
    <source>
        <dbReference type="ARBA" id="ARBA00022490"/>
    </source>
</evidence>
<comment type="subcellular location">
    <subcellularLocation>
        <location evidence="1">Cytoplasm</location>
    </subcellularLocation>
</comment>
<evidence type="ECO:0000256" key="2">
    <source>
        <dbReference type="ARBA" id="ARBA00005298"/>
    </source>
</evidence>
<organism evidence="16 17">
    <name type="scientific">Danionella cerebrum</name>
    <dbReference type="NCBI Taxonomy" id="2873325"/>
    <lineage>
        <taxon>Eukaryota</taxon>
        <taxon>Metazoa</taxon>
        <taxon>Chordata</taxon>
        <taxon>Craniata</taxon>
        <taxon>Vertebrata</taxon>
        <taxon>Euteleostomi</taxon>
        <taxon>Actinopterygii</taxon>
        <taxon>Neopterygii</taxon>
        <taxon>Teleostei</taxon>
        <taxon>Ostariophysi</taxon>
        <taxon>Cypriniformes</taxon>
        <taxon>Danionidae</taxon>
        <taxon>Danioninae</taxon>
        <taxon>Danionella</taxon>
    </lineage>
</organism>
<dbReference type="PANTHER" id="PTHR11188:SF14">
    <property type="entry name" value="THIOREDOXIN-INTERACTING PROTEIN"/>
    <property type="match status" value="1"/>
</dbReference>
<evidence type="ECO:0000256" key="7">
    <source>
        <dbReference type="ARBA" id="ARBA00023015"/>
    </source>
</evidence>
<dbReference type="Pfam" id="PF02752">
    <property type="entry name" value="Arrestin_C"/>
    <property type="match status" value="1"/>
</dbReference>
<dbReference type="SUPFAM" id="SSF81296">
    <property type="entry name" value="E set domains"/>
    <property type="match status" value="2"/>
</dbReference>
<evidence type="ECO:0000256" key="10">
    <source>
        <dbReference type="ARBA" id="ARBA00023306"/>
    </source>
</evidence>
<reference evidence="16" key="2">
    <citation type="submission" date="2019-04" db="EMBL/GenBank/DDBJ databases">
        <authorList>
            <person name="Kadobianskyi M."/>
            <person name="Schulze L."/>
            <person name="Schuelke M."/>
            <person name="Judkewitz B."/>
        </authorList>
    </citation>
    <scope>NUCLEOTIDE SEQUENCE</scope>
    <source>
        <strain evidence="16">Bolton</strain>
        <tissue evidence="16">Whole-body</tissue>
    </source>
</reference>
<dbReference type="OrthoDB" id="2333384at2759"/>
<dbReference type="AlphaFoldDB" id="A0A553N1N8"/>
<evidence type="ECO:0000313" key="17">
    <source>
        <dbReference type="Proteomes" id="UP000316079"/>
    </source>
</evidence>
<dbReference type="STRING" id="623744.A0A553N1N8"/>
<evidence type="ECO:0000256" key="6">
    <source>
        <dbReference type="ARBA" id="ARBA00022843"/>
    </source>
</evidence>
<keyword evidence="4" id="KW-1017">Isopeptide bond</keyword>
<dbReference type="Pfam" id="PF00339">
    <property type="entry name" value="Arrestin_N"/>
    <property type="match status" value="1"/>
</dbReference>
<keyword evidence="10" id="KW-0131">Cell cycle</keyword>
<dbReference type="InterPro" id="IPR011021">
    <property type="entry name" value="Arrestin-like_N"/>
</dbReference>
<keyword evidence="7" id="KW-0805">Transcription regulation</keyword>
<dbReference type="InterPro" id="IPR014752">
    <property type="entry name" value="Arrestin-like_C"/>
</dbReference>
<dbReference type="GO" id="GO:0015031">
    <property type="term" value="P:protein transport"/>
    <property type="evidence" value="ECO:0007669"/>
    <property type="project" value="TreeGrafter"/>
</dbReference>
<comment type="similarity">
    <text evidence="2">Belongs to the arrestin family.</text>
</comment>
<dbReference type="SMART" id="SM01017">
    <property type="entry name" value="Arrestin_C"/>
    <property type="match status" value="1"/>
</dbReference>
<dbReference type="GO" id="GO:0005737">
    <property type="term" value="C:cytoplasm"/>
    <property type="evidence" value="ECO:0007669"/>
    <property type="project" value="UniProtKB-SubCell"/>
</dbReference>
<evidence type="ECO:0000256" key="12">
    <source>
        <dbReference type="ARBA" id="ARBA00045565"/>
    </source>
</evidence>
<sequence length="382" mass="42195">MGVMTKRPKTFEVQLSDPNKLAYSGGDKVAGRVIVEVSEVVKITAVKLLGVGCAKVDYNKGKQHCSGEIEYLKYEENLHLDRQTTDLDGSITLRPGFRYEYMFGFELPQAGCLVSSYSGKFGSVQYYVKALIEKSGQPFAECKRYFDVAEPIDVNTQELMTPVTGSKQKKVTCMFIPDGSVSISARIGRKGYCEGEDIEIDAQFENTSSRIIVPKAAIVAKHIYLANGRTKVIQEKLTSVRGNHIISGMCDVWQGRVLRVPKLKPTILGCDIIHVDYCLRIYLHIPGSEKLILELPVVIGTIPYSGMSSRTSSMSSQDGCGSSSTCATLPSSPPSYSEISPYNHADSSIIPLLDDYDEDDTPIFMHMSEYHLPPPPAYTEQN</sequence>
<keyword evidence="5" id="KW-0597">Phosphoprotein</keyword>
<evidence type="ECO:0000259" key="15">
    <source>
        <dbReference type="SMART" id="SM01017"/>
    </source>
</evidence>
<protein>
    <recommendedName>
        <fullName evidence="11">Thioredoxin-interacting protein</fullName>
    </recommendedName>
</protein>
<evidence type="ECO:0000256" key="13">
    <source>
        <dbReference type="ARBA" id="ARBA00046869"/>
    </source>
</evidence>
<feature type="region of interest" description="Disordered" evidence="14">
    <location>
        <begin position="313"/>
        <end position="336"/>
    </location>
</feature>
<reference evidence="16 17" key="1">
    <citation type="journal article" date="2019" name="Sci. Data">
        <title>Hybrid genome assembly and annotation of Danionella translucida.</title>
        <authorList>
            <person name="Kadobianskyi M."/>
            <person name="Schulze L."/>
            <person name="Schuelke M."/>
            <person name="Judkewitz B."/>
        </authorList>
    </citation>
    <scope>NUCLEOTIDE SEQUENCE [LARGE SCALE GENOMIC DNA]</scope>
    <source>
        <strain evidence="16 17">Bolton</strain>
    </source>
</reference>
<gene>
    <name evidence="16" type="ORF">DNTS_016615</name>
</gene>
<name>A0A553N1N8_9TELE</name>
<keyword evidence="17" id="KW-1185">Reference proteome</keyword>
<evidence type="ECO:0000256" key="5">
    <source>
        <dbReference type="ARBA" id="ARBA00022553"/>
    </source>
</evidence>
<comment type="caution">
    <text evidence="16">The sequence shown here is derived from an EMBL/GenBank/DDBJ whole genome shotgun (WGS) entry which is preliminary data.</text>
</comment>
<evidence type="ECO:0000256" key="9">
    <source>
        <dbReference type="ARBA" id="ARBA00023163"/>
    </source>
</evidence>
<feature type="compositionally biased region" description="Low complexity" evidence="14">
    <location>
        <begin position="313"/>
        <end position="326"/>
    </location>
</feature>
<keyword evidence="6" id="KW-0832">Ubl conjugation</keyword>
<proteinExistence type="inferred from homology"/>
<dbReference type="PANTHER" id="PTHR11188">
    <property type="entry name" value="ARRESTIN DOMAIN CONTAINING PROTEIN"/>
    <property type="match status" value="1"/>
</dbReference>